<dbReference type="AlphaFoldDB" id="A0AAD5Q7U9"/>
<keyword evidence="3" id="KW-0804">Transcription</keyword>
<evidence type="ECO:0000256" key="1">
    <source>
        <dbReference type="ARBA" id="ARBA00004123"/>
    </source>
</evidence>
<dbReference type="Proteomes" id="UP001209570">
    <property type="component" value="Unassembled WGS sequence"/>
</dbReference>
<keyword evidence="2" id="KW-0805">Transcription regulation</keyword>
<dbReference type="GO" id="GO:0006366">
    <property type="term" value="P:transcription by RNA polymerase II"/>
    <property type="evidence" value="ECO:0007669"/>
    <property type="project" value="InterPro"/>
</dbReference>
<dbReference type="GO" id="GO:0005634">
    <property type="term" value="C:nucleus"/>
    <property type="evidence" value="ECO:0007669"/>
    <property type="project" value="UniProtKB-SubCell"/>
</dbReference>
<evidence type="ECO:0000313" key="6">
    <source>
        <dbReference type="EMBL" id="KAJ0396038.1"/>
    </source>
</evidence>
<keyword evidence="7" id="KW-1185">Reference proteome</keyword>
<protein>
    <submittedName>
        <fullName evidence="6">Uncharacterized protein</fullName>
    </submittedName>
</protein>
<dbReference type="InterPro" id="IPR003195">
    <property type="entry name" value="TFIID_TAF13"/>
</dbReference>
<dbReference type="PANTHER" id="PTHR11380:SF5">
    <property type="entry name" value="TRANSCRIPTION INITIATION FACTOR TFIID SUBUNIT 13"/>
    <property type="match status" value="1"/>
</dbReference>
<evidence type="ECO:0000256" key="2">
    <source>
        <dbReference type="ARBA" id="ARBA00023015"/>
    </source>
</evidence>
<comment type="subcellular location">
    <subcellularLocation>
        <location evidence="1">Nucleus</location>
    </subcellularLocation>
</comment>
<keyword evidence="4" id="KW-0539">Nucleus</keyword>
<gene>
    <name evidence="6" type="ORF">P43SY_008312</name>
</gene>
<name>A0AAD5Q7U9_PYTIN</name>
<dbReference type="EMBL" id="JAKCXM010000313">
    <property type="protein sequence ID" value="KAJ0396038.1"/>
    <property type="molecule type" value="Genomic_DNA"/>
</dbReference>
<evidence type="ECO:0000256" key="3">
    <source>
        <dbReference type="ARBA" id="ARBA00023163"/>
    </source>
</evidence>
<evidence type="ECO:0000256" key="4">
    <source>
        <dbReference type="ARBA" id="ARBA00023242"/>
    </source>
</evidence>
<comment type="caution">
    <text evidence="6">The sequence shown here is derived from an EMBL/GenBank/DDBJ whole genome shotgun (WGS) entry which is preliminary data.</text>
</comment>
<feature type="region of interest" description="Disordered" evidence="5">
    <location>
        <begin position="1"/>
        <end position="53"/>
    </location>
</feature>
<accession>A0AAD5Q7U9</accession>
<sequence>MVTTQQRASPSPSPSQREGEGDGPADTMAPREPSAAAEQMPPLDRESAAFSDSEASEYGLRDLAKLPLLEQVHRLFHAIQQRYPYTETNAWKSLPLDQKKRMLEYIRERRQRQAAAAAAAQSTPLPSAAAVASAPPAIADSSVDATRVRTDPYLQMLQKRTLRSVPVSTTGACAAHPNSVYAAGQAALEAHGQEYVEAASKRQFKARWKLVDSEFYDNPVCVCGQQHGDLGSSTQGNKGASSAALLSTVSAMMSTFGDATRPCATTVQHVHAVVGKYLRQELAPLVQDDRVGVPCLRTLVEIFAEEAVYYGRWREFRSETKQQDTDLEDVEEEQLAEELDLFAVSEADAVFNDAFLERIRFADERTRGMDWSIYDSFARSRKLNFMSQRSSAFRQWLGFGPLSKASLEFMNFVAYHNIGRLVEAAIKKRTGGALRLLESPLMKSDIEAVGSAAIDET</sequence>
<dbReference type="PANTHER" id="PTHR11380">
    <property type="entry name" value="TRANSCRIPTION INITIATION FACTOR TFIID/SUPT3-RELATED"/>
    <property type="match status" value="1"/>
</dbReference>
<reference evidence="6" key="1">
    <citation type="submission" date="2021-12" db="EMBL/GenBank/DDBJ databases">
        <title>Prjna785345.</title>
        <authorList>
            <person name="Rujirawat T."/>
            <person name="Krajaejun T."/>
        </authorList>
    </citation>
    <scope>NUCLEOTIDE SEQUENCE</scope>
    <source>
        <strain evidence="6">Pi057C3</strain>
    </source>
</reference>
<evidence type="ECO:0000256" key="5">
    <source>
        <dbReference type="SAM" id="MobiDB-lite"/>
    </source>
</evidence>
<proteinExistence type="predicted"/>
<organism evidence="6 7">
    <name type="scientific">Pythium insidiosum</name>
    <name type="common">Pythiosis disease agent</name>
    <dbReference type="NCBI Taxonomy" id="114742"/>
    <lineage>
        <taxon>Eukaryota</taxon>
        <taxon>Sar</taxon>
        <taxon>Stramenopiles</taxon>
        <taxon>Oomycota</taxon>
        <taxon>Peronosporomycetes</taxon>
        <taxon>Pythiales</taxon>
        <taxon>Pythiaceae</taxon>
        <taxon>Pythium</taxon>
    </lineage>
</organism>
<evidence type="ECO:0000313" key="7">
    <source>
        <dbReference type="Proteomes" id="UP001209570"/>
    </source>
</evidence>